<dbReference type="KEGG" id="nsh:GXM_09417"/>
<sequence>MRRIPGRIRGLISCSRVGMMIPRKQIVIKKLLAKFPQWGVAIVDGVLVKWNE</sequence>
<keyword evidence="2" id="KW-1185">Reference proteome</keyword>
<name>A0A5P8WGH0_9NOSO</name>
<proteinExistence type="predicted"/>
<dbReference type="Proteomes" id="UP000326678">
    <property type="component" value="Chromosome Gxm2"/>
</dbReference>
<evidence type="ECO:0000313" key="2">
    <source>
        <dbReference type="Proteomes" id="UP000326678"/>
    </source>
</evidence>
<reference evidence="1 2" key="1">
    <citation type="submission" date="2019-10" db="EMBL/GenBank/DDBJ databases">
        <title>Genomic and transcriptomic insights into the perfect genentic adaptation of a filamentous nitrogen-fixing cyanobacterium to rice fields.</title>
        <authorList>
            <person name="Chen Z."/>
        </authorList>
    </citation>
    <scope>NUCLEOTIDE SEQUENCE [LARGE SCALE GENOMIC DNA]</scope>
    <source>
        <strain evidence="1">CCNUC1</strain>
    </source>
</reference>
<accession>A0A5P8WGH0</accession>
<protein>
    <submittedName>
        <fullName evidence="1">Methyl-accepting chemotaxis protein</fullName>
    </submittedName>
</protein>
<dbReference type="EMBL" id="CP045227">
    <property type="protein sequence ID" value="QFS51923.1"/>
    <property type="molecule type" value="Genomic_DNA"/>
</dbReference>
<gene>
    <name evidence="1" type="ORF">GXM_09417</name>
</gene>
<evidence type="ECO:0000313" key="1">
    <source>
        <dbReference type="EMBL" id="QFS51923.1"/>
    </source>
</evidence>
<dbReference type="AlphaFoldDB" id="A0A5P8WGH0"/>
<organism evidence="1 2">
    <name type="scientific">Nostoc sphaeroides CCNUC1</name>
    <dbReference type="NCBI Taxonomy" id="2653204"/>
    <lineage>
        <taxon>Bacteria</taxon>
        <taxon>Bacillati</taxon>
        <taxon>Cyanobacteriota</taxon>
        <taxon>Cyanophyceae</taxon>
        <taxon>Nostocales</taxon>
        <taxon>Nostocaceae</taxon>
        <taxon>Nostoc</taxon>
    </lineage>
</organism>